<evidence type="ECO:0000313" key="1">
    <source>
        <dbReference type="EMBL" id="GAA0580574.1"/>
    </source>
</evidence>
<accession>A0ABP3Q5K2</accession>
<evidence type="ECO:0000313" key="2">
    <source>
        <dbReference type="Proteomes" id="UP001499951"/>
    </source>
</evidence>
<dbReference type="Proteomes" id="UP001499951">
    <property type="component" value="Unassembled WGS sequence"/>
</dbReference>
<reference evidence="2" key="1">
    <citation type="journal article" date="2019" name="Int. J. Syst. Evol. Microbiol.">
        <title>The Global Catalogue of Microorganisms (GCM) 10K type strain sequencing project: providing services to taxonomists for standard genome sequencing and annotation.</title>
        <authorList>
            <consortium name="The Broad Institute Genomics Platform"/>
            <consortium name="The Broad Institute Genome Sequencing Center for Infectious Disease"/>
            <person name="Wu L."/>
            <person name="Ma J."/>
        </authorList>
    </citation>
    <scope>NUCLEOTIDE SEQUENCE [LARGE SCALE GENOMIC DNA]</scope>
    <source>
        <strain evidence="2">JCM 15089</strain>
    </source>
</reference>
<sequence length="164" mass="18405">MNFRLRTDAKKWFSEVSGRSPFKTAFDVFYFCLIAGLVSGRHNELGQSENSSYEITDNFTEEFRAQRNLIIGLLILADLRAHGIDVHEKQSVRNTIQSLLDPHTQTGLSDLGVRLMNEYSSGGCDYLAERRAKPFLAEEFLRDFVQLVDSAVTSGPLVGDLAVN</sequence>
<comment type="caution">
    <text evidence="1">The sequence shown here is derived from an EMBL/GenBank/DDBJ whole genome shotgun (WGS) entry which is preliminary data.</text>
</comment>
<dbReference type="EMBL" id="BAAADD010000008">
    <property type="protein sequence ID" value="GAA0580574.1"/>
    <property type="molecule type" value="Genomic_DNA"/>
</dbReference>
<keyword evidence="2" id="KW-1185">Reference proteome</keyword>
<organism evidence="1 2">
    <name type="scientific">Rhizomicrobium electricum</name>
    <dbReference type="NCBI Taxonomy" id="480070"/>
    <lineage>
        <taxon>Bacteria</taxon>
        <taxon>Pseudomonadati</taxon>
        <taxon>Pseudomonadota</taxon>
        <taxon>Alphaproteobacteria</taxon>
        <taxon>Micropepsales</taxon>
        <taxon>Micropepsaceae</taxon>
        <taxon>Rhizomicrobium</taxon>
    </lineage>
</organism>
<protein>
    <recommendedName>
        <fullName evidence="3">Dnd system-associated protein 4</fullName>
    </recommendedName>
</protein>
<name>A0ABP3Q5K2_9PROT</name>
<dbReference type="RefSeq" id="WP_166937041.1">
    <property type="nucleotide sequence ID" value="NZ_BAAADD010000008.1"/>
</dbReference>
<proteinExistence type="predicted"/>
<evidence type="ECO:0008006" key="3">
    <source>
        <dbReference type="Google" id="ProtNLM"/>
    </source>
</evidence>
<gene>
    <name evidence="1" type="ORF">GCM10008942_31860</name>
</gene>